<gene>
    <name evidence="4" type="ORF">PRELSG_1254100</name>
</gene>
<dbReference type="GO" id="GO:0045053">
    <property type="term" value="P:protein retention in Golgi apparatus"/>
    <property type="evidence" value="ECO:0007669"/>
    <property type="project" value="TreeGrafter"/>
</dbReference>
<evidence type="ECO:0000313" key="4">
    <source>
        <dbReference type="EMBL" id="CRH01654.1"/>
    </source>
</evidence>
<dbReference type="GeneID" id="39737785"/>
<reference evidence="4 5" key="1">
    <citation type="submission" date="2015-04" db="EMBL/GenBank/DDBJ databases">
        <authorList>
            <consortium name="Pathogen Informatics"/>
        </authorList>
    </citation>
    <scope>NUCLEOTIDE SEQUENCE [LARGE SCALE GENOMIC DNA]</scope>
    <source>
        <strain evidence="4 5">SGS1</strain>
    </source>
</reference>
<feature type="compositionally biased region" description="Basic and acidic residues" evidence="3">
    <location>
        <begin position="3361"/>
        <end position="3372"/>
    </location>
</feature>
<dbReference type="RefSeq" id="XP_028534653.1">
    <property type="nucleotide sequence ID" value="XM_028678355.1"/>
</dbReference>
<feature type="compositionally biased region" description="Basic residues" evidence="3">
    <location>
        <begin position="1799"/>
        <end position="1816"/>
    </location>
</feature>
<evidence type="ECO:0008006" key="6">
    <source>
        <dbReference type="Google" id="ProtNLM"/>
    </source>
</evidence>
<dbReference type="PANTHER" id="PTHR16166:SF93">
    <property type="entry name" value="INTERMEMBRANE LIPID TRANSFER PROTEIN VPS13"/>
    <property type="match status" value="1"/>
</dbReference>
<feature type="region of interest" description="Disordered" evidence="3">
    <location>
        <begin position="828"/>
        <end position="848"/>
    </location>
</feature>
<feature type="region of interest" description="Disordered" evidence="3">
    <location>
        <begin position="249"/>
        <end position="268"/>
    </location>
</feature>
<feature type="compositionally biased region" description="Basic and acidic residues" evidence="3">
    <location>
        <begin position="259"/>
        <end position="268"/>
    </location>
</feature>
<evidence type="ECO:0000256" key="2">
    <source>
        <dbReference type="SAM" id="Coils"/>
    </source>
</evidence>
<keyword evidence="5" id="KW-1185">Reference proteome</keyword>
<feature type="coiled-coil region" evidence="2">
    <location>
        <begin position="4833"/>
        <end position="4860"/>
    </location>
</feature>
<feature type="region of interest" description="Disordered" evidence="3">
    <location>
        <begin position="328"/>
        <end position="354"/>
    </location>
</feature>
<evidence type="ECO:0000256" key="3">
    <source>
        <dbReference type="SAM" id="MobiDB-lite"/>
    </source>
</evidence>
<evidence type="ECO:0000313" key="5">
    <source>
        <dbReference type="Proteomes" id="UP000220158"/>
    </source>
</evidence>
<dbReference type="VEuPathDB" id="PlasmoDB:PRELSG_1254100"/>
<feature type="region of interest" description="Disordered" evidence="3">
    <location>
        <begin position="1798"/>
        <end position="1817"/>
    </location>
</feature>
<dbReference type="OrthoDB" id="428159at2759"/>
<dbReference type="GO" id="GO:0006623">
    <property type="term" value="P:protein targeting to vacuole"/>
    <property type="evidence" value="ECO:0007669"/>
    <property type="project" value="TreeGrafter"/>
</dbReference>
<proteinExistence type="inferred from homology"/>
<comment type="similarity">
    <text evidence="1">Belongs to the VPS13 family.</text>
</comment>
<feature type="compositionally biased region" description="Low complexity" evidence="3">
    <location>
        <begin position="1286"/>
        <end position="1305"/>
    </location>
</feature>
<keyword evidence="2" id="KW-0175">Coiled coil</keyword>
<dbReference type="InterPro" id="IPR026847">
    <property type="entry name" value="VPS13"/>
</dbReference>
<feature type="region of interest" description="Disordered" evidence="3">
    <location>
        <begin position="1284"/>
        <end position="1305"/>
    </location>
</feature>
<feature type="region of interest" description="Disordered" evidence="3">
    <location>
        <begin position="2871"/>
        <end position="2892"/>
    </location>
</feature>
<dbReference type="KEGG" id="prel:PRELSG_1254100"/>
<dbReference type="EMBL" id="LN835307">
    <property type="protein sequence ID" value="CRH01654.1"/>
    <property type="molecule type" value="Genomic_DNA"/>
</dbReference>
<evidence type="ECO:0000256" key="1">
    <source>
        <dbReference type="ARBA" id="ARBA00006545"/>
    </source>
</evidence>
<name>A0A1J1HE07_PLARL</name>
<feature type="compositionally biased region" description="Low complexity" evidence="3">
    <location>
        <begin position="334"/>
        <end position="353"/>
    </location>
</feature>
<feature type="region of interest" description="Disordered" evidence="3">
    <location>
        <begin position="6561"/>
        <end position="6586"/>
    </location>
</feature>
<feature type="region of interest" description="Disordered" evidence="3">
    <location>
        <begin position="3361"/>
        <end position="3381"/>
    </location>
</feature>
<feature type="compositionally biased region" description="Basic residues" evidence="3">
    <location>
        <begin position="1570"/>
        <end position="1583"/>
    </location>
</feature>
<dbReference type="Proteomes" id="UP000220158">
    <property type="component" value="Chromosome 12"/>
</dbReference>
<dbReference type="PANTHER" id="PTHR16166">
    <property type="entry name" value="VACUOLAR PROTEIN SORTING-ASSOCIATED PROTEIN VPS13"/>
    <property type="match status" value="1"/>
</dbReference>
<organism evidence="4 5">
    <name type="scientific">Plasmodium relictum</name>
    <dbReference type="NCBI Taxonomy" id="85471"/>
    <lineage>
        <taxon>Eukaryota</taxon>
        <taxon>Sar</taxon>
        <taxon>Alveolata</taxon>
        <taxon>Apicomplexa</taxon>
        <taxon>Aconoidasida</taxon>
        <taxon>Haemosporida</taxon>
        <taxon>Plasmodiidae</taxon>
        <taxon>Plasmodium</taxon>
        <taxon>Plasmodium (Haemamoeba)</taxon>
    </lineage>
</organism>
<accession>A0A1J1HE07</accession>
<feature type="region of interest" description="Disordered" evidence="3">
    <location>
        <begin position="1563"/>
        <end position="1583"/>
    </location>
</feature>
<feature type="compositionally biased region" description="Basic and acidic residues" evidence="3">
    <location>
        <begin position="2871"/>
        <end position="2884"/>
    </location>
</feature>
<protein>
    <recommendedName>
        <fullName evidence="6">Chloroquine resistance marker protein</fullName>
    </recommendedName>
</protein>
<feature type="coiled-coil region" evidence="2">
    <location>
        <begin position="4338"/>
        <end position="4391"/>
    </location>
</feature>
<feature type="coiled-coil region" evidence="2">
    <location>
        <begin position="5325"/>
        <end position="5352"/>
    </location>
</feature>
<sequence>MIQKLLSDILNKILGNFIYGLNDEQFSLSDLLSGKLELTNVHFKQSIIDLLDIPCRLNFGCVGYFKINLPIFYFMKNPINVYIEDVIIVLSTIPSKYWDDKLFKEKYIENKKNLLLSSEYRAIVCSMEGGVIWQMILSLINNINISIKNLHIRIEDITSNPSNCFSFGINIEELFLNLPKEGLPFKRDGYYTKKNELVNNTMINMITVKKLGFYMDYLNMKKIMNKKYYSQWNDIFMGSLNNSYYEEKGFPRKRKNRRNEKNLDLKSKKNIKSNEENLKDFQDIIKNIKDGFSGPHISEIENTKENKINQKILELNEKILKINHNNKNDKTIQNNENNIKKSNNNKNNAKNVNLPHSKGNFYNFYLFSKKEDKSMPILQDLNIDNDISWISCINKFSDSLENKLIKEKKELWRKKKKNRVNNNNDNSKKVFNEKNVNFQNKGKNYINKAVSFFSINSFSNILNKNFLKRNKNNHGNNEANNINENNINEDYFTTRESASDLDFNSDHHISKNKNKKKKIKKYIHLKNKTKDGEMYYDVIDDYKNLNRNCYNNYFLRKNDQIYLNFVNDNKNKKKEEKGNINVVNYYENYLDLEDKKKEKIIEDNRISKYIKRNEIKEKIRKKKRKKIDSVYLMYEKTYKINKTKLNSFFLFLQLIKNIKHEYIINPNFFEGYGEIYLSLIPTDHGELPFSRCFSSWGIEKRSQKEFEECLPKLSVYITLKNIKIIFSDKQMFNFVKWLNLNFFTYSIWKAGILSQFEKSKASNEEEITYIRKWLLKLLDTHNSKEEKMDAEQYCEEFENNHSIHVINLLRNKAFCKLQELKKEVELKKNDNTTNQKESKNVKNSKKDNELKHVANESINFLKNLMKNQKTYNKIKNSFREKIFTIDLCVDICITNSAFLLTVETYNTINNRKISFVKTYALLMQCLHYHNQISNTYELKNSIDIELYPLTLLLVTNNLENKYIKPEINVLYILTKADKKNYYENNHKNFLFKGANFEIFKKYKLLKKNYFNRKPRDENEALNFGNLREKLKFLAEENFFFSKKQNNIYYNELNDIMFYDPSLYLRYDNQSYTILEKPDHRLFLHNCAYSILNINTEIVNSFIDDYFHFTDRRAVLSKKKEKKFSFKKKEYFLELGAKYCNDILDNYTRHTNVFLDIELEKILSVIITKSGKSTEIQGYSLNLNPVKIVSELSTRLKYYEGYPKSSLYDSFFVHFDGIKIKRILNWPQAAKNYNTYLDDNFIKPYHILFFSQNKNFFLNKSRTPEKFSFNLNDRKNNEIKEKRDNIRNNNNNIISNNSSNNSLNNNNDENKSEIFNLITNKKNSYSRHSLSAYNTKRKRYIKRSSSCPCSNFGNLDLSRNLIKDKYNEKNIYNISKNNTQMSSTYNKCNLFFFKTCENSLQESEEVVKSDYFYKKYKNNWKTMTDIYGTNDFVYKNKKKSINNSNYVFAMSEKTWCSIELCHIKFNPIYPMFIIKLNEEDLYVNICDYDVEFFYLIFADIYEHYKLQELTNKKKNILFLKNKIKSLSKLNNKYYKSYIVDNKTMCLNRYNLSILKKKTSCKKKVTNEKSNNKKGKIRNLKKKSKHEKCIEDKKTNLKNNNLIEEGGEKKNKLTKESSKCSNLEQNKESEITNGIRSVVKKEDYIKKSHERRKKMIISYVSDSNIIVNKTKLSISKCKNNSIMNNSTKQFDEHNKHNVSTVNNTDIFVDYVENKTKEGKYYNSIKKNKKEKDINNDNFHNFSDEEKGSLNPNNRNIMNLNEFSDSHLLNNRKVLIKEENYYSKSTSTLSYYINNSCENDKKKKAGKKKKKKRKKKKEKMTKIYENISSDDSWVDLLENYESDESLDDFEKKKVKNMLIDIENIKKRLSNNNFTITCSFSFSIKKIFIRLWKRRSPMKQKKKSTDLKNFSSFQLIENFSNSEKKNKVYDNKTKLNNEFYEYKIDDENCYNLAGILKEHEMDILNNNKKNNTLEENEDNFFYNKNFITLNENLQKNMFNNMQNAFPLYTLIFSNIFFVAKVEKNSCAYVLYSIDNIDIRDETNITLLSMSSIYHSDLKAMTKSTFSNYEKLRNIAKLDITCNKENKKEIKSKKEYKMMETKDAFLNNCVYKIDLPDLEKTHLVLIYFGFLFKNNHTFKFILNKTKIKIFWEVIDELAVWILNINDLLPKMHIIEEEIIRNLDESENKHIDYLQKIQKINYDILNIKAKNYSYSSIEGYIIPYNILINSYNSKYEAYSIDNNEYDNKENLRYYNYEEEENEEFYIMTDDKLYNNNRNVIFMSNKTDVNNTIKEILFHENYFFNYNFNKINKKKNIASILSGTNLKDINDDNINRYKEKKTFMKSDRPLLHDSSINPQKDVFIKKQQFFEIYDSKIEKKESYDDLMDEQNCSDCCHLMNLNYTSYTKELCKANDYPYIHIDVEINYFEIWVSLDPIRIPQKKNSYIINNINKHYLSGKKKKKIKSRSSEAKEKSTIRNKKTKGNKYIKEKNSYNYKNKVEHEEEKNKKKGFREKINYYKNINIEKPYVLATKGCLKSVIFFLLYDRKIQKNDEINNDNKDEENKNDLGKLTSVATSIKSNNSLEKNDKKIILKNKLIESLNYSNLNHVLDVEDVLKSKFMYWLNYISSFVPCIIDMKIFLSQMTSAISKPVTKNSFLKAYIDWNNVPYNNILLQPCRLNFNFEIKLPSSETLLERFLGINLVTSLKFLKKNNLICRNEVEGIDINFCYEPIVLNVDSNTLTLLNQLYNIICDSYNYFTQLYSTKNKEEKDLYMVNSYNDPFYDTLADLMLEDNFYFDVNETSSCIHLSDNSLHNLELISNKSDLENNLFLKNPEKDFTSNNNKDLDKLYISFYLNSDKANAKNLSKINLKEKEEINKKEDENEKNKKEMEKEEENEANKQILCTNKSEDCIKEEENNFLSSNSDKKVKNEKFILDHNLLSMLIVNFIENVKINFNVNFDVIIFQIWDSNTAYNRCSLNFVIEYFCINFYTLNIYEINLHNSNMKLFNLKKNSSFQSKNTNFYLNDEISNNKEFTMNYKKGDNSKKNTKTYLLKKQHLDGETNDNQKLRDYNEDSAFNSCKSNITYSNKNNKKNKKNIYIYSKTAGVPNKNTPAKHYDKKKNLTMIKNSNKINIRKDSEINDKHVYNIRNIDNDLDDYCISKCEELNTFKKKTNKVKEGKGIWKLFNKENFFKNIEQFKIEIIKIFKKIFCRKKNDGDSELSEVEEKNSIKIKNKKYKNSNKIFLKNESMYNNIKNYNENKKNKDVECKIEFLIYCQNFNKKENSYQTFIEPLCIEIIAIKKKLSSPVHLYYYFSWLNINLNFNFLDNLLSLCCSVIFSMITQRTRLLLGRHINDMDKKKNYKKINETNKNDKTDDISSKHPNTNNNTIYQTEYDETNTEKKNVSEVDDALTSMYLPNCYGAFNDEQYKDLVLMTNENLLFRYNKLDVLGIVNRSLDTYIFGELILEKLLRNYQYSCQYPGDYLTKYENEFNIDKLNVRSQQALHIKLFNYIKKKKRLEMNNICKINNLLGQPIAICTVREKKGIYKDAYKKNEQNKKKKMNYVNKRRLLQTSKNDIKNEQLLYNNSTNSSSSIAKGGKKNKEKYNKYIKINKESIMKEYKRQNKKLENFKSHNYYISDSDSFISKDTLKYHWKIISNNESLDLPTHENGKVKFFLIRFRLLNYIYDIPSNLLNTEKENEDVLRLIIPERKLPANINEKVEQDIYNEELLEMENYSSHSNPITLYPTNYSFNKYSTNQGEAWCSFNIPQPRNHLYIYFRTSSRITHEEKQEYDFFISSIVAIKNNTDFPLYIFKSVPGNINRTSIFKEYFHKYNTKPTPPPTYTLKIDKKIEKLIEYKMSMGNFSNEKKKKENENENNVDKKKMFHNNNFFNSNNDDKIRKNNFTHNNSYLYNRKMIKNILPLMKLSSVEHYISGDIKFSSLAPLKYKKKKRKSRLKHEFQKKIIKRKIKELYLKSALGKTKRKKIDKSEKSYISNEMNEELKHPHSSYRNMMSLNDPFFSFIKKSPASISKKLSNDSLRITDISNISLSSLSNSFISFDSSPSKFSSYDNSLYEYDKDNFAEQALLNEYFKKQEDKNILDLIEISNNCNKLIPIPLYWLVAENSFIWICIQNEKIHKTDLYDFLNDENNADYLCTKNTIDNILNYKSPFLAETSKHFKPHLIRLKNHLLKENKVLRKDKKNNENFINNYNINYMNLKDLYFTSSIISVYNPNYVLNKKDAHNFFQISIEHVLMINNGLPKTIFLYYEILKNDSKKKKKGKKNSDKSFTSADKHNVYKTVMYNYNSSLSEDSCNSGKDNNFSSWKENIFDKEENENNNRMFSYDINEEQNIKENTLDNIEEVSNNNNNNNLNFSYEQKEKIETEKEKKKNKNSKKKITLLIDKLNEDTLIEKNKKSKLVDNSGKKVIDDKQLLIKEVNNDRNIFIYKNMKRENNLDEKNFKSETDLEQMNFIVNIRKENNKYIFEIKINPGQSIKLPFLPHNINISFDGYYSKNILINYPHKKGREKIILEKETNNDVNSFFTFDYEEKQEHRNMESKNYTYFKNFSNYDNNNSTLNASHRHNDSLCKSNDYLNTSSLSNDTKNNVNYEELNNLQKKNGNNVLDKCANFKTSKYEEFQKKLTIWAIFNEFYETGKNRYQDISLEKIYHGTYSVSCTFFASACIINRLNYPIKLKRLNNESIIVIEPYVRKLLPCEFVLRRNKVIISYETLKEIKNWSNYPLKKYMIKKAKLSKNRNAIKKSKEMLINPLNKEYANWTKDYPFKKFSNDDKKEDTQKTDNYIKRENNNNNKCNNNDINNYNNNNCINNNNNINNINNNTNNNNSNNNNDNNNNNIEKMKIKKVHYERNIFSRIKKKKKKCFFYSNNVKKPLESEDFRITDLSITRLTCSNKNSSIPQLRYSVYMSIAPMPFFRTTVMEILPYIVIINNTKMNIVFQEYVKNYTYFKYNKLEPGNYVEFHPQSKKKVMLRMCGIFQNSFNYLIDDYLQKELYLESLEKENENSLDDIKEQNYNKNKSNTIRNEKSDDDNIKNNDISNISKKLSVVIGLEKSSDINIHASSKNSSSTNKENFNKYVADNKDSFKSNSIKKFKNMDEFKFLYWSEVLDLTRVSMVYFRHPVVSNDNFKKEEKKLRKLNFLLKRNGKNDITYLNIYNELMKEKYIPYEYSCCSMEITTFKGCKFVRFQDIDVVPYYLLNLTRYNIRLRQVGIYEHSEILLKIPKKKKKSFDDIFKNYAFNFSFYNPYKDPKLKISILANKRNEKNKMKKKKKEKNGKEKSINNKFSNIQKMNLRNELNYLSLLATNYITANEDAKIINNKIFHLKKLSEQIDSLNDENTNVIDLRDGNNISLLKLKRGNVFIYILCTKKTYNGKTIFSFENYDNLINSILNFNNISFNHKCSYNILKSFNLLSGKIKSAYVKSRYMKQTNNKNIKNIKRKKENQHFWYLLNLFKKKNTLSFTEKDTKTSNIITDLFQKKTMNKDEKKKINFNMNIFAHFIFKGIGISINNHNLEEILYFSMEYILVVYKLMSERDLFHINVGWLQIDNHTKNTDYQNVLLPIIDLKKKELNNSTNCDKKIMEFNSGTLRKMTKDSTLCKNMHYNSNETFSYYIRDSDNYSKINSLNILNSLCSRRKSSYDSYIEKDLLISTNRNNPLYNSYKLFIPRFFYSEYNSVFSITIIKQKRGNMKNFLELSEVNIKISPMSLNIDSYFIIEILKIIDELLKILEFDLSNYNSLNLEKNIELKDNDFDSLEYKKDLGPLDGLIKHYILKDYYLYEQISNFKFSLNCNLDKSSDNIFGSNNLFNKSNEDIVDLKKYITLISEYKDIDKKKSRFTNQHNKERAHLNNIINQLHGNNENNNFPNDDISNYFINRNPNNYPSNTNDYLEEGKEYFYSVKNDTPLYIRSMENEDKTIKKEEKIISLKKKREESYNYSKYYSDICSEDKLQYLHKCEKIYKNSLNNRKKILKRIQNINMKNNLISLDKIFISKLEINEIKLIINVKNRSLSYDKKSQIMESNVMNALVVLIMNIPNISDAHIHFDKEVKKNICGSLYVLIFDEIMNDYINPGMNQMFNVLGAVDFIGNPLIIYKHWKKGYTTCIEDLKKSVDSCSFPLLFCILLLNTLGKFGKSLLSGILDSASRLCGSWSICFERFSRNADNYSIFTNSNFLQNEILDQPSNCAEGICYGCQSFLNIITISCANTFYKPFIAIKKSKDVRKNEKNRFKIFLSMLKVLSYGLFSGFSSFFFGVFNSIFSFFTFLFIGTLNQIQTLAMKSVVRPKKMSVIKEYAKFVDYEYPLSFSYHVINEKKRKKELLKKNIVAIILLYTIKENIPSNIKSFLWISNKELGYCQKNKLLWCLSINCIMKVDILLIQMDNGQTKNISTISHNKNKINDKNSNLYTNNNINEKKNNKSKTKWKIKNIFNPQNFRQFGDFKSSYYIRILYRSLYKIKQTNGKNKVNNFLLHKKNKSYNKMKQILRKNTYEKYFEKDFREEQLSYDKYKNSRLDKMNNNDDKINCELKNNIQKTERYYLNSQSDNPRDMTKIEKSNEYILQNDEKNKKRESKKSDKHQYHQKDIKINEQTRNINKLKSRKTNLHKNYLHKKKKYIYISKLVKCESKEVALHAFSLLLSFLVHKSPYYLKTVN</sequence>